<name>A0A9D2FG23_9FIRM</name>
<evidence type="ECO:0000313" key="1">
    <source>
        <dbReference type="EMBL" id="HIZ58519.1"/>
    </source>
</evidence>
<protein>
    <submittedName>
        <fullName evidence="1">Aspartate dehydrogenase</fullName>
    </submittedName>
</protein>
<sequence length="72" mass="8420">MLFAKKKPREKKAYDPARWKPVIRCSICTGEMAAGFKETATGRFEEVMLIRDDRDLARFEKEYGVENVAKEY</sequence>
<reference evidence="1" key="1">
    <citation type="journal article" date="2021" name="PeerJ">
        <title>Extensive microbial diversity within the chicken gut microbiome revealed by metagenomics and culture.</title>
        <authorList>
            <person name="Gilroy R."/>
            <person name="Ravi A."/>
            <person name="Getino M."/>
            <person name="Pursley I."/>
            <person name="Horton D.L."/>
            <person name="Alikhan N.F."/>
            <person name="Baker D."/>
            <person name="Gharbi K."/>
            <person name="Hall N."/>
            <person name="Watson M."/>
            <person name="Adriaenssens E.M."/>
            <person name="Foster-Nyarko E."/>
            <person name="Jarju S."/>
            <person name="Secka A."/>
            <person name="Antonio M."/>
            <person name="Oren A."/>
            <person name="Chaudhuri R.R."/>
            <person name="La Ragione R."/>
            <person name="Hildebrand F."/>
            <person name="Pallen M.J."/>
        </authorList>
    </citation>
    <scope>NUCLEOTIDE SEQUENCE</scope>
    <source>
        <strain evidence="1">ChiBcec16-3735</strain>
    </source>
</reference>
<proteinExistence type="predicted"/>
<dbReference type="AlphaFoldDB" id="A0A9D2FG23"/>
<dbReference type="Proteomes" id="UP000824065">
    <property type="component" value="Unassembled WGS sequence"/>
</dbReference>
<dbReference type="EMBL" id="DXBJ01000057">
    <property type="protein sequence ID" value="HIZ58519.1"/>
    <property type="molecule type" value="Genomic_DNA"/>
</dbReference>
<evidence type="ECO:0000313" key="2">
    <source>
        <dbReference type="Proteomes" id="UP000824065"/>
    </source>
</evidence>
<gene>
    <name evidence="1" type="ORF">H9725_08075</name>
</gene>
<organism evidence="1 2">
    <name type="scientific">Candidatus Faecalibacterium gallistercoris</name>
    <dbReference type="NCBI Taxonomy" id="2838579"/>
    <lineage>
        <taxon>Bacteria</taxon>
        <taxon>Bacillati</taxon>
        <taxon>Bacillota</taxon>
        <taxon>Clostridia</taxon>
        <taxon>Eubacteriales</taxon>
        <taxon>Oscillospiraceae</taxon>
        <taxon>Faecalibacterium</taxon>
    </lineage>
</organism>
<comment type="caution">
    <text evidence="1">The sequence shown here is derived from an EMBL/GenBank/DDBJ whole genome shotgun (WGS) entry which is preliminary data.</text>
</comment>
<accession>A0A9D2FG23</accession>
<reference evidence="1" key="2">
    <citation type="submission" date="2021-04" db="EMBL/GenBank/DDBJ databases">
        <authorList>
            <person name="Gilroy R."/>
        </authorList>
    </citation>
    <scope>NUCLEOTIDE SEQUENCE</scope>
    <source>
        <strain evidence="1">ChiBcec16-3735</strain>
    </source>
</reference>